<dbReference type="SUPFAM" id="SSF52266">
    <property type="entry name" value="SGNH hydrolase"/>
    <property type="match status" value="1"/>
</dbReference>
<protein>
    <submittedName>
        <fullName evidence="4">Adenosylhomocysteinase</fullName>
    </submittedName>
</protein>
<comment type="caution">
    <text evidence="4">The sequence shown here is derived from an EMBL/GenBank/DDBJ whole genome shotgun (WGS) entry which is preliminary data.</text>
</comment>
<proteinExistence type="predicted"/>
<dbReference type="GO" id="GO:0016787">
    <property type="term" value="F:hydrolase activity"/>
    <property type="evidence" value="ECO:0007669"/>
    <property type="project" value="UniProtKB-KW"/>
</dbReference>
<evidence type="ECO:0000256" key="2">
    <source>
        <dbReference type="SAM" id="Phobius"/>
    </source>
</evidence>
<dbReference type="STRING" id="93759.A0A1R3JKA1"/>
<evidence type="ECO:0000313" key="4">
    <source>
        <dbReference type="EMBL" id="OMO95238.1"/>
    </source>
</evidence>
<dbReference type="EMBL" id="AWUE01015861">
    <property type="protein sequence ID" value="OMO95238.1"/>
    <property type="molecule type" value="Genomic_DNA"/>
</dbReference>
<dbReference type="AlphaFoldDB" id="A0A1R3JKA1"/>
<keyword evidence="2" id="KW-0812">Transmembrane</keyword>
<accession>A0A1R3JKA1</accession>
<dbReference type="OrthoDB" id="10007170at2759"/>
<keyword evidence="5" id="KW-1185">Reference proteome</keyword>
<dbReference type="PANTHER" id="PTHR31988:SF15">
    <property type="entry name" value="ESTERASE, PUTATIVE (DUF303)-RELATED"/>
    <property type="match status" value="1"/>
</dbReference>
<dbReference type="InterPro" id="IPR005181">
    <property type="entry name" value="SASA"/>
</dbReference>
<reference evidence="5" key="1">
    <citation type="submission" date="2013-09" db="EMBL/GenBank/DDBJ databases">
        <title>Corchorus olitorius genome sequencing.</title>
        <authorList>
            <person name="Alam M."/>
            <person name="Haque M.S."/>
            <person name="Islam M.S."/>
            <person name="Emdad E.M."/>
            <person name="Islam M.M."/>
            <person name="Ahmed B."/>
            <person name="Halim A."/>
            <person name="Hossen Q.M.M."/>
            <person name="Hossain M.Z."/>
            <person name="Ahmed R."/>
            <person name="Khan M.M."/>
            <person name="Islam R."/>
            <person name="Rashid M.M."/>
            <person name="Khan S.A."/>
            <person name="Rahman M.S."/>
            <person name="Alam M."/>
            <person name="Yahiya A.S."/>
            <person name="Khan M.S."/>
            <person name="Azam M.S."/>
            <person name="Haque T."/>
            <person name="Lashkar M.Z.H."/>
            <person name="Akhand A.I."/>
            <person name="Morshed G."/>
            <person name="Roy S."/>
            <person name="Uddin K.S."/>
            <person name="Rabeya T."/>
            <person name="Hossain A.S."/>
            <person name="Chowdhury A."/>
            <person name="Snigdha A.R."/>
            <person name="Mortoza M.S."/>
            <person name="Matin S.A."/>
            <person name="Hoque S.M.E."/>
            <person name="Islam M.K."/>
            <person name="Roy D.K."/>
            <person name="Haider R."/>
            <person name="Moosa M.M."/>
            <person name="Elias S.M."/>
            <person name="Hasan A.M."/>
            <person name="Jahan S."/>
            <person name="Shafiuddin M."/>
            <person name="Mahmood N."/>
            <person name="Shommy N.S."/>
        </authorList>
    </citation>
    <scope>NUCLEOTIDE SEQUENCE [LARGE SCALE GENOMIC DNA]</scope>
    <source>
        <strain evidence="5">cv. O-4</strain>
    </source>
</reference>
<feature type="domain" description="Sialate O-acetylesterase" evidence="3">
    <location>
        <begin position="157"/>
        <end position="220"/>
    </location>
</feature>
<keyword evidence="2" id="KW-0472">Membrane</keyword>
<keyword evidence="1" id="KW-0378">Hydrolase</keyword>
<evidence type="ECO:0000313" key="5">
    <source>
        <dbReference type="Proteomes" id="UP000187203"/>
    </source>
</evidence>
<sequence>MLSSPTVTHSPDFTLLGLSPPSALKSVGALATFSLPKTTPQLPSLVTPLLFSPGKVRPSGSIGGVPRGPSTGPDLIVDDGGDATLLIHEGVKAEEVYEKTGTLPDPASSDNAEFQIVLTIIRDGLKSDPKKYTRMKERLVGVSQETTTGCPLDLHLDSVVKRAQMAVQSGGVYKAMLWFQGESDTLNQEDAELYKGRLKSFFNDLRSDLKVLSLPIFQIAADLVFPRAVLLLILFFLKKVILVSYKELALLLQTLCCCHSKNSYSILTQLMIMFGLSLPRCIHLMTKERVLEVAKM</sequence>
<dbReference type="SUPFAM" id="SSF52283">
    <property type="entry name" value="Formate/glycerate dehydrogenase catalytic domain-like"/>
    <property type="match status" value="1"/>
</dbReference>
<gene>
    <name evidence="4" type="ORF">COLO4_16023</name>
</gene>
<dbReference type="InterPro" id="IPR000043">
    <property type="entry name" value="Adenosylhomocysteinase-like"/>
</dbReference>
<dbReference type="Gene3D" id="3.40.50.1480">
    <property type="entry name" value="Adenosylhomocysteinase-like"/>
    <property type="match status" value="1"/>
</dbReference>
<dbReference type="Pfam" id="PF05221">
    <property type="entry name" value="AdoHcyase"/>
    <property type="match status" value="1"/>
</dbReference>
<dbReference type="InterPro" id="IPR052940">
    <property type="entry name" value="Carb_Esterase_6"/>
</dbReference>
<evidence type="ECO:0000256" key="1">
    <source>
        <dbReference type="ARBA" id="ARBA00022801"/>
    </source>
</evidence>
<keyword evidence="2" id="KW-1133">Transmembrane helix</keyword>
<dbReference type="Proteomes" id="UP000187203">
    <property type="component" value="Unassembled WGS sequence"/>
</dbReference>
<dbReference type="InterPro" id="IPR042172">
    <property type="entry name" value="Adenosylhomocyst_ase-like_sf"/>
</dbReference>
<organism evidence="4 5">
    <name type="scientific">Corchorus olitorius</name>
    <dbReference type="NCBI Taxonomy" id="93759"/>
    <lineage>
        <taxon>Eukaryota</taxon>
        <taxon>Viridiplantae</taxon>
        <taxon>Streptophyta</taxon>
        <taxon>Embryophyta</taxon>
        <taxon>Tracheophyta</taxon>
        <taxon>Spermatophyta</taxon>
        <taxon>Magnoliopsida</taxon>
        <taxon>eudicotyledons</taxon>
        <taxon>Gunneridae</taxon>
        <taxon>Pentapetalae</taxon>
        <taxon>rosids</taxon>
        <taxon>malvids</taxon>
        <taxon>Malvales</taxon>
        <taxon>Malvaceae</taxon>
        <taxon>Grewioideae</taxon>
        <taxon>Apeibeae</taxon>
        <taxon>Corchorus</taxon>
    </lineage>
</organism>
<feature type="transmembrane region" description="Helical" evidence="2">
    <location>
        <begin position="216"/>
        <end position="237"/>
    </location>
</feature>
<evidence type="ECO:0000259" key="3">
    <source>
        <dbReference type="Pfam" id="PF03629"/>
    </source>
</evidence>
<dbReference type="PANTHER" id="PTHR31988">
    <property type="entry name" value="ESTERASE, PUTATIVE (DUF303)-RELATED"/>
    <property type="match status" value="1"/>
</dbReference>
<dbReference type="Pfam" id="PF03629">
    <property type="entry name" value="SASA"/>
    <property type="match status" value="1"/>
</dbReference>
<name>A0A1R3JKA1_9ROSI</name>